<accession>A0A4R1AU90</accession>
<comment type="caution">
    <text evidence="1">The sequence shown here is derived from an EMBL/GenBank/DDBJ whole genome shotgun (WGS) entry which is preliminary data.</text>
</comment>
<organism evidence="1 2">
    <name type="scientific">Cytobacillus praedii</name>
    <dbReference type="NCBI Taxonomy" id="1742358"/>
    <lineage>
        <taxon>Bacteria</taxon>
        <taxon>Bacillati</taxon>
        <taxon>Bacillota</taxon>
        <taxon>Bacilli</taxon>
        <taxon>Bacillales</taxon>
        <taxon>Bacillaceae</taxon>
        <taxon>Cytobacillus</taxon>
    </lineage>
</organism>
<sequence>MRQFSVAELLRNTNEIEDLISVVENGHPSIDESHHCWKALKKLETMELENIYKLYEEVNQVFN</sequence>
<proteinExistence type="predicted"/>
<gene>
    <name evidence="1" type="ORF">E0Y62_26625</name>
</gene>
<name>A0A4R1AU90_9BACI</name>
<evidence type="ECO:0000313" key="1">
    <source>
        <dbReference type="EMBL" id="TCJ00501.1"/>
    </source>
</evidence>
<reference evidence="1 2" key="1">
    <citation type="submission" date="2019-03" db="EMBL/GenBank/DDBJ databases">
        <authorList>
            <person name="Jensen L."/>
            <person name="Storgaard J."/>
            <person name="Sulaj E."/>
            <person name="Schramm A."/>
            <person name="Marshall I.P.G."/>
        </authorList>
    </citation>
    <scope>NUCLEOTIDE SEQUENCE [LARGE SCALE GENOMIC DNA]</scope>
    <source>
        <strain evidence="1 2">2017H2G3</strain>
    </source>
</reference>
<protein>
    <submittedName>
        <fullName evidence="1">Uncharacterized protein</fullName>
    </submittedName>
</protein>
<dbReference type="Proteomes" id="UP000293846">
    <property type="component" value="Unassembled WGS sequence"/>
</dbReference>
<dbReference type="AlphaFoldDB" id="A0A4R1AU90"/>
<dbReference type="EMBL" id="SJTH01000106">
    <property type="protein sequence ID" value="TCJ00501.1"/>
    <property type="molecule type" value="Genomic_DNA"/>
</dbReference>
<evidence type="ECO:0000313" key="2">
    <source>
        <dbReference type="Proteomes" id="UP000293846"/>
    </source>
</evidence>
<keyword evidence="2" id="KW-1185">Reference proteome</keyword>
<dbReference type="RefSeq" id="WP_131239561.1">
    <property type="nucleotide sequence ID" value="NZ_SJTH01000106.1"/>
</dbReference>